<name>A0ACC2SF99_9FUNG</name>
<sequence length="318" mass="35841">MNLRNGNLAIDSLCSSPGLGLSQSPNPSIFNRLSVGFEPSQEHAATPLNSENTVRKVTSELSKKLASEKGLYSTLAQETKLQISELESANEALKDKVKDLSKTVWDLNSSKKQQERVLVALEEETTTFQEKEAALKKEIQELKRITQEKSLLEKKLRKDLENSQSRLADSEKQAYHFYEAQKNLNLEKTKHKEIILRLKRDNDRLGLELHQKELLYLDVIKNNELDLSLSAHANSAEVDSDDSTGSLTNSPQVEDSTPVSKPNSFQDHLSSRKKAMSLQGSSTRQKLKLKDALESICGLWEDVQVVLSEKSKRKNLRI</sequence>
<dbReference type="EMBL" id="QTSX02005104">
    <property type="protein sequence ID" value="KAJ9061039.1"/>
    <property type="molecule type" value="Genomic_DNA"/>
</dbReference>
<gene>
    <name evidence="1" type="ORF">DSO57_1024608</name>
</gene>
<keyword evidence="2" id="KW-1185">Reference proteome</keyword>
<evidence type="ECO:0000313" key="1">
    <source>
        <dbReference type="EMBL" id="KAJ9061039.1"/>
    </source>
</evidence>
<organism evidence="1 2">
    <name type="scientific">Entomophthora muscae</name>
    <dbReference type="NCBI Taxonomy" id="34485"/>
    <lineage>
        <taxon>Eukaryota</taxon>
        <taxon>Fungi</taxon>
        <taxon>Fungi incertae sedis</taxon>
        <taxon>Zoopagomycota</taxon>
        <taxon>Entomophthoromycotina</taxon>
        <taxon>Entomophthoromycetes</taxon>
        <taxon>Entomophthorales</taxon>
        <taxon>Entomophthoraceae</taxon>
        <taxon>Entomophthora</taxon>
    </lineage>
</organism>
<protein>
    <submittedName>
        <fullName evidence="1">Uncharacterized protein</fullName>
    </submittedName>
</protein>
<accession>A0ACC2SF99</accession>
<reference evidence="1" key="1">
    <citation type="submission" date="2022-04" db="EMBL/GenBank/DDBJ databases">
        <title>Genome of the entomopathogenic fungus Entomophthora muscae.</title>
        <authorList>
            <person name="Elya C."/>
            <person name="Lovett B.R."/>
            <person name="Lee E."/>
            <person name="Macias A.M."/>
            <person name="Hajek A.E."/>
            <person name="De Bivort B.L."/>
            <person name="Kasson M.T."/>
            <person name="De Fine Licht H.H."/>
            <person name="Stajich J.E."/>
        </authorList>
    </citation>
    <scope>NUCLEOTIDE SEQUENCE</scope>
    <source>
        <strain evidence="1">Berkeley</strain>
    </source>
</reference>
<dbReference type="Proteomes" id="UP001165960">
    <property type="component" value="Unassembled WGS sequence"/>
</dbReference>
<comment type="caution">
    <text evidence="1">The sequence shown here is derived from an EMBL/GenBank/DDBJ whole genome shotgun (WGS) entry which is preliminary data.</text>
</comment>
<evidence type="ECO:0000313" key="2">
    <source>
        <dbReference type="Proteomes" id="UP001165960"/>
    </source>
</evidence>
<proteinExistence type="predicted"/>